<dbReference type="Gene3D" id="1.20.81.30">
    <property type="entry name" value="Type II secretion system (T2SS), domain F"/>
    <property type="match status" value="2"/>
</dbReference>
<dbReference type="PANTHER" id="PTHR30012">
    <property type="entry name" value="GENERAL SECRETION PATHWAY PROTEIN"/>
    <property type="match status" value="1"/>
</dbReference>
<dbReference type="OrthoDB" id="1936008at2"/>
<keyword evidence="4 7" id="KW-0812">Transmembrane</keyword>
<evidence type="ECO:0000259" key="8">
    <source>
        <dbReference type="Pfam" id="PF00482"/>
    </source>
</evidence>
<evidence type="ECO:0000256" key="5">
    <source>
        <dbReference type="ARBA" id="ARBA00022989"/>
    </source>
</evidence>
<reference evidence="9 10" key="1">
    <citation type="journal article" date="2015" name="Genome Announc.">
        <title>Draft Genome Sequence of Clostridium tyrobutyricum Strain DIVETGP, Isolated from Cow's Milk for Grana Padano Production.</title>
        <authorList>
            <person name="Soggiu A."/>
            <person name="Piras C."/>
            <person name="Gaiarsa S."/>
            <person name="Sassera D."/>
            <person name="Roncada P."/>
            <person name="Bendixen E."/>
            <person name="Brasca M."/>
            <person name="Bonizzi L."/>
        </authorList>
    </citation>
    <scope>NUCLEOTIDE SEQUENCE [LARGE SCALE GENOMIC DNA]</scope>
    <source>
        <strain evidence="9 10">DIVETGP</strain>
    </source>
</reference>
<evidence type="ECO:0000256" key="3">
    <source>
        <dbReference type="ARBA" id="ARBA00022475"/>
    </source>
</evidence>
<dbReference type="InterPro" id="IPR018076">
    <property type="entry name" value="T2SS_GspF_dom"/>
</dbReference>
<dbReference type="EMBL" id="CBXI010000003">
    <property type="protein sequence ID" value="CDL89981.1"/>
    <property type="molecule type" value="Genomic_DNA"/>
</dbReference>
<feature type="domain" description="Type II secretion system protein GspF" evidence="8">
    <location>
        <begin position="238"/>
        <end position="354"/>
    </location>
</feature>
<dbReference type="Pfam" id="PF00482">
    <property type="entry name" value="T2SSF"/>
    <property type="match status" value="2"/>
</dbReference>
<feature type="transmembrane region" description="Helical" evidence="7">
    <location>
        <begin position="331"/>
        <end position="356"/>
    </location>
</feature>
<proteinExistence type="inferred from homology"/>
<name>W6N1R9_CLOTY</name>
<feature type="transmembrane region" description="Helical" evidence="7">
    <location>
        <begin position="128"/>
        <end position="151"/>
    </location>
</feature>
<gene>
    <name evidence="9" type="ORF">CTDIVETGP_0051</name>
</gene>
<keyword evidence="5 7" id="KW-1133">Transmembrane helix</keyword>
<keyword evidence="3" id="KW-1003">Cell membrane</keyword>
<keyword evidence="6 7" id="KW-0472">Membrane</keyword>
<accession>W6N1R9</accession>
<evidence type="ECO:0000313" key="9">
    <source>
        <dbReference type="EMBL" id="CDL89981.1"/>
    </source>
</evidence>
<evidence type="ECO:0000256" key="4">
    <source>
        <dbReference type="ARBA" id="ARBA00022692"/>
    </source>
</evidence>
<dbReference type="GO" id="GO:0005886">
    <property type="term" value="C:plasma membrane"/>
    <property type="evidence" value="ECO:0007669"/>
    <property type="project" value="UniProtKB-SubCell"/>
</dbReference>
<comment type="subcellular location">
    <subcellularLocation>
        <location evidence="1">Cell membrane</location>
        <topology evidence="1">Multi-pass membrane protein</topology>
    </subcellularLocation>
</comment>
<comment type="caution">
    <text evidence="9">The sequence shown here is derived from an EMBL/GenBank/DDBJ whole genome shotgun (WGS) entry which is preliminary data.</text>
</comment>
<dbReference type="InterPro" id="IPR003004">
    <property type="entry name" value="GspF/PilC"/>
</dbReference>
<sequence>MILLKKLDFRFICGKLPFMKPNISTVAILCSKLSIMFSSGIGISKIFDNIEIQTKNIYLKYILRDIKYEILCGNSIYYSMKKFRKVFPSYMIEMIGIGEEAGRLEDVLKELSKYYEYQHRIYSNLKSALIYPVITFTTAICIIIFLMSSIMPGFIDLLALNNAEIPLLTKLIIKIFEASKEYTFHIIIFIIIGIIAGYRYSKSIKGINTIEKIKLRTPYFGRIYNQIILLKIVSSMKILNFAGVNILKALDITSKTFNNNIMEKKMDSCVKRIKDGEGINSAFSNEKIGNELFVSMIEIGEKTGKLDLMFEKLQLIYIDNLKRSLNLLMKFVEPVMIVFLSIFIGIFVIAAIMPVFSIMDSIS</sequence>
<organism evidence="9 10">
    <name type="scientific">Clostridium tyrobutyricum DIVETGP</name>
    <dbReference type="NCBI Taxonomy" id="1408889"/>
    <lineage>
        <taxon>Bacteria</taxon>
        <taxon>Bacillati</taxon>
        <taxon>Bacillota</taxon>
        <taxon>Clostridia</taxon>
        <taxon>Eubacteriales</taxon>
        <taxon>Clostridiaceae</taxon>
        <taxon>Clostridium</taxon>
    </lineage>
</organism>
<dbReference type="Proteomes" id="UP000019482">
    <property type="component" value="Unassembled WGS sequence"/>
</dbReference>
<keyword evidence="10" id="KW-1185">Reference proteome</keyword>
<evidence type="ECO:0000256" key="7">
    <source>
        <dbReference type="SAM" id="Phobius"/>
    </source>
</evidence>
<evidence type="ECO:0000256" key="2">
    <source>
        <dbReference type="ARBA" id="ARBA00005745"/>
    </source>
</evidence>
<protein>
    <submittedName>
        <fullName evidence="9">Type II secretion system protein</fullName>
    </submittedName>
</protein>
<dbReference type="InterPro" id="IPR042094">
    <property type="entry name" value="T2SS_GspF_sf"/>
</dbReference>
<evidence type="ECO:0000256" key="1">
    <source>
        <dbReference type="ARBA" id="ARBA00004651"/>
    </source>
</evidence>
<dbReference type="GeneID" id="29419652"/>
<dbReference type="RefSeq" id="WP_017750780.1">
    <property type="nucleotide sequence ID" value="NZ_CBXI010000003.1"/>
</dbReference>
<dbReference type="PANTHER" id="PTHR30012:SF0">
    <property type="entry name" value="TYPE II SECRETION SYSTEM PROTEIN F-RELATED"/>
    <property type="match status" value="1"/>
</dbReference>
<comment type="similarity">
    <text evidence="2">Belongs to the GSP F family.</text>
</comment>
<evidence type="ECO:0000256" key="6">
    <source>
        <dbReference type="ARBA" id="ARBA00023136"/>
    </source>
</evidence>
<evidence type="ECO:0000313" key="10">
    <source>
        <dbReference type="Proteomes" id="UP000019482"/>
    </source>
</evidence>
<feature type="domain" description="Type II secretion system protein GspF" evidence="8">
    <location>
        <begin position="30"/>
        <end position="152"/>
    </location>
</feature>
<dbReference type="PRINTS" id="PR00812">
    <property type="entry name" value="BCTERIALGSPF"/>
</dbReference>
<dbReference type="AlphaFoldDB" id="W6N1R9"/>
<feature type="transmembrane region" description="Helical" evidence="7">
    <location>
        <begin position="182"/>
        <end position="200"/>
    </location>
</feature>